<keyword evidence="3" id="KW-1185">Reference proteome</keyword>
<accession>A0ABW4UCA7</accession>
<gene>
    <name evidence="2" type="ORF">ACFSOZ_15345</name>
</gene>
<keyword evidence="1" id="KW-0812">Transmembrane</keyword>
<evidence type="ECO:0000313" key="3">
    <source>
        <dbReference type="Proteomes" id="UP001597405"/>
    </source>
</evidence>
<reference evidence="3" key="1">
    <citation type="journal article" date="2019" name="Int. J. Syst. Evol. Microbiol.">
        <title>The Global Catalogue of Microorganisms (GCM) 10K type strain sequencing project: providing services to taxonomists for standard genome sequencing and annotation.</title>
        <authorList>
            <consortium name="The Broad Institute Genomics Platform"/>
            <consortium name="The Broad Institute Genome Sequencing Center for Infectious Disease"/>
            <person name="Wu L."/>
            <person name="Ma J."/>
        </authorList>
    </citation>
    <scope>NUCLEOTIDE SEQUENCE [LARGE SCALE GENOMIC DNA]</scope>
    <source>
        <strain evidence="3">CGMCC 1.16225</strain>
    </source>
</reference>
<proteinExistence type="predicted"/>
<dbReference type="EMBL" id="JBHUGZ010000010">
    <property type="protein sequence ID" value="MFD1984030.1"/>
    <property type="molecule type" value="Genomic_DNA"/>
</dbReference>
<protein>
    <submittedName>
        <fullName evidence="2">Uncharacterized protein</fullName>
    </submittedName>
</protein>
<sequence length="86" mass="9588">MAELSGYLWMGGLVLVFGGLYWAATSRQRKRFSEYISRSDAEVERADALLKANDASIEASLTNTKAVEENTTAIRDLIAKMQTEQK</sequence>
<feature type="transmembrane region" description="Helical" evidence="1">
    <location>
        <begin position="6"/>
        <end position="24"/>
    </location>
</feature>
<keyword evidence="1" id="KW-1133">Transmembrane helix</keyword>
<name>A0ABW4UCA7_9HYPH</name>
<dbReference type="Proteomes" id="UP001597405">
    <property type="component" value="Unassembled WGS sequence"/>
</dbReference>
<evidence type="ECO:0000256" key="1">
    <source>
        <dbReference type="SAM" id="Phobius"/>
    </source>
</evidence>
<organism evidence="2 3">
    <name type="scientific">Mesorhizobium newzealandense</name>
    <dbReference type="NCBI Taxonomy" id="1300302"/>
    <lineage>
        <taxon>Bacteria</taxon>
        <taxon>Pseudomonadati</taxon>
        <taxon>Pseudomonadota</taxon>
        <taxon>Alphaproteobacteria</taxon>
        <taxon>Hyphomicrobiales</taxon>
        <taxon>Phyllobacteriaceae</taxon>
        <taxon>Mesorhizobium</taxon>
    </lineage>
</organism>
<dbReference type="RefSeq" id="WP_379099425.1">
    <property type="nucleotide sequence ID" value="NZ_JBHUGZ010000010.1"/>
</dbReference>
<keyword evidence="1" id="KW-0472">Membrane</keyword>
<evidence type="ECO:0000313" key="2">
    <source>
        <dbReference type="EMBL" id="MFD1984030.1"/>
    </source>
</evidence>
<comment type="caution">
    <text evidence="2">The sequence shown here is derived from an EMBL/GenBank/DDBJ whole genome shotgun (WGS) entry which is preliminary data.</text>
</comment>